<protein>
    <submittedName>
        <fullName evidence="1">Uncharacterized protein</fullName>
    </submittedName>
</protein>
<reference evidence="1 2" key="1">
    <citation type="submission" date="2024-07" db="EMBL/GenBank/DDBJ databases">
        <title>Chromosome-level genome assembly of the water stick insect Ranatra chinensis (Heteroptera: Nepidae).</title>
        <authorList>
            <person name="Liu X."/>
        </authorList>
    </citation>
    <scope>NUCLEOTIDE SEQUENCE [LARGE SCALE GENOMIC DNA]</scope>
    <source>
        <strain evidence="1">Cailab_2021Rc</strain>
        <tissue evidence="1">Muscle</tissue>
    </source>
</reference>
<evidence type="ECO:0000313" key="1">
    <source>
        <dbReference type="EMBL" id="KAL1131504.1"/>
    </source>
</evidence>
<evidence type="ECO:0000313" key="2">
    <source>
        <dbReference type="Proteomes" id="UP001558652"/>
    </source>
</evidence>
<dbReference type="AlphaFoldDB" id="A0ABD0Z802"/>
<comment type="caution">
    <text evidence="1">The sequence shown here is derived from an EMBL/GenBank/DDBJ whole genome shotgun (WGS) entry which is preliminary data.</text>
</comment>
<organism evidence="1 2">
    <name type="scientific">Ranatra chinensis</name>
    <dbReference type="NCBI Taxonomy" id="642074"/>
    <lineage>
        <taxon>Eukaryota</taxon>
        <taxon>Metazoa</taxon>
        <taxon>Ecdysozoa</taxon>
        <taxon>Arthropoda</taxon>
        <taxon>Hexapoda</taxon>
        <taxon>Insecta</taxon>
        <taxon>Pterygota</taxon>
        <taxon>Neoptera</taxon>
        <taxon>Paraneoptera</taxon>
        <taxon>Hemiptera</taxon>
        <taxon>Heteroptera</taxon>
        <taxon>Panheteroptera</taxon>
        <taxon>Nepomorpha</taxon>
        <taxon>Nepidae</taxon>
        <taxon>Ranatrinae</taxon>
        <taxon>Ranatra</taxon>
    </lineage>
</organism>
<keyword evidence="2" id="KW-1185">Reference proteome</keyword>
<name>A0ABD0Z802_9HEMI</name>
<gene>
    <name evidence="1" type="ORF">AAG570_011121</name>
</gene>
<accession>A0ABD0Z802</accession>
<dbReference type="EMBL" id="JBFDAA010000006">
    <property type="protein sequence ID" value="KAL1131504.1"/>
    <property type="molecule type" value="Genomic_DNA"/>
</dbReference>
<proteinExistence type="predicted"/>
<dbReference type="Proteomes" id="UP001558652">
    <property type="component" value="Unassembled WGS sequence"/>
</dbReference>
<sequence>MFGKNKNQETTEIGTCNLPPFWDCMSCRPSEIKSASLQELLLQKVQHGSSPPITFDSIPIPPASCVRYLGLYIDKRVAWNPHTRLKRIDETSDCYETYGTADPNSH</sequence>